<dbReference type="Gene3D" id="3.40.50.300">
    <property type="entry name" value="P-loop containing nucleotide triphosphate hydrolases"/>
    <property type="match status" value="1"/>
</dbReference>
<keyword evidence="2" id="KW-0378">Hydrolase</keyword>
<sequence>MSTDASTTMTEDPSLKRVARYDYYYDVRTFSYALRKTSKPKKPRKVQQRKYAVAVRRLIDERGRHVRDIIDIKSPRLCEVLQEINEGVEGIDLSSVEPEVTTDLMFRSYPGLVQRLQSEESKDPRDDDLILDIKAAIHIVEEDQGKTLRDLEKLTSENQITWDLLWALFKLNTLAFNHHSWIQQDRLLLVRRVGYGERMSDRKRYLNVVCDVVHDDGHHFGFARQYIEIDEYRGAVPITDLDVYPLEYRKDKDVLYERAVHLGKMFAQMKPHSYHEIQGQAMRDGKQRVEKFFTSGRVMISPIAFRQFGPEATYNPEVRKPMARENLKDDLYAICNPVLLGFSFERKSWGAFAMSRLRDVVWNDDAFQALVLGDKQKKLIHALVREHASESNGFDDVIVGKGRGLIGLLAGTPGCGKTLTAEAVAETTRKPLYAVSAGELGTTPESVEYRLKGVLELAQMWDAVLLLDEAEVFLQQRDVMNVKRNALVSIFLRELEYYQGILILTTNMPEQCDAAFESRIHFSVHYPKLDLAARRTIWSMFFKRASIEVDYAELDRLASREINGRQIKNVFSSAMTISRAEGSPKLGLASVDVVLEVLNDWQSAARSIKAEH</sequence>
<dbReference type="InParanoid" id="A0A0H2RF82"/>
<dbReference type="GO" id="GO:0016887">
    <property type="term" value="F:ATP hydrolysis activity"/>
    <property type="evidence" value="ECO:0007669"/>
    <property type="project" value="InterPro"/>
</dbReference>
<organism evidence="2 3">
    <name type="scientific">Schizopora paradoxa</name>
    <dbReference type="NCBI Taxonomy" id="27342"/>
    <lineage>
        <taxon>Eukaryota</taxon>
        <taxon>Fungi</taxon>
        <taxon>Dikarya</taxon>
        <taxon>Basidiomycota</taxon>
        <taxon>Agaricomycotina</taxon>
        <taxon>Agaricomycetes</taxon>
        <taxon>Hymenochaetales</taxon>
        <taxon>Schizoporaceae</taxon>
        <taxon>Schizopora</taxon>
    </lineage>
</organism>
<dbReference type="AlphaFoldDB" id="A0A0H2RF82"/>
<protein>
    <submittedName>
        <fullName evidence="2">p-loop containing nucleoside triphosphate hydrolase protein</fullName>
    </submittedName>
</protein>
<evidence type="ECO:0000259" key="1">
    <source>
        <dbReference type="SMART" id="SM00382"/>
    </source>
</evidence>
<dbReference type="OrthoDB" id="10042665at2759"/>
<dbReference type="PANTHER" id="PTHR46411:SF2">
    <property type="entry name" value="AAA+ ATPASE DOMAIN-CONTAINING PROTEIN"/>
    <property type="match status" value="1"/>
</dbReference>
<dbReference type="InterPro" id="IPR054289">
    <property type="entry name" value="DUF7025"/>
</dbReference>
<keyword evidence="3" id="KW-1185">Reference proteome</keyword>
<evidence type="ECO:0000313" key="3">
    <source>
        <dbReference type="Proteomes" id="UP000053477"/>
    </source>
</evidence>
<dbReference type="STRING" id="27342.A0A0H2RF82"/>
<proteinExistence type="predicted"/>
<dbReference type="Proteomes" id="UP000053477">
    <property type="component" value="Unassembled WGS sequence"/>
</dbReference>
<dbReference type="Pfam" id="PF00004">
    <property type="entry name" value="AAA"/>
    <property type="match status" value="1"/>
</dbReference>
<reference evidence="2 3" key="1">
    <citation type="submission" date="2015-04" db="EMBL/GenBank/DDBJ databases">
        <title>Complete genome sequence of Schizopora paradoxa KUC8140, a cosmopolitan wood degrader in East Asia.</title>
        <authorList>
            <consortium name="DOE Joint Genome Institute"/>
            <person name="Min B."/>
            <person name="Park H."/>
            <person name="Jang Y."/>
            <person name="Kim J.-J."/>
            <person name="Kim K.H."/>
            <person name="Pangilinan J."/>
            <person name="Lipzen A."/>
            <person name="Riley R."/>
            <person name="Grigoriev I.V."/>
            <person name="Spatafora J.W."/>
            <person name="Choi I.-G."/>
        </authorList>
    </citation>
    <scope>NUCLEOTIDE SEQUENCE [LARGE SCALE GENOMIC DNA]</scope>
    <source>
        <strain evidence="2 3">KUC8140</strain>
    </source>
</reference>
<dbReference type="PANTHER" id="PTHR46411">
    <property type="entry name" value="FAMILY ATPASE, PUTATIVE-RELATED"/>
    <property type="match status" value="1"/>
</dbReference>
<name>A0A0H2RF82_9AGAM</name>
<dbReference type="SUPFAM" id="SSF52540">
    <property type="entry name" value="P-loop containing nucleoside triphosphate hydrolases"/>
    <property type="match status" value="1"/>
</dbReference>
<gene>
    <name evidence="2" type="ORF">SCHPADRAFT_907056</name>
</gene>
<dbReference type="Pfam" id="PF22942">
    <property type="entry name" value="DUF7025"/>
    <property type="match status" value="1"/>
</dbReference>
<evidence type="ECO:0000313" key="2">
    <source>
        <dbReference type="EMBL" id="KLO10242.1"/>
    </source>
</evidence>
<dbReference type="EMBL" id="KQ086032">
    <property type="protein sequence ID" value="KLO10242.1"/>
    <property type="molecule type" value="Genomic_DNA"/>
</dbReference>
<dbReference type="InterPro" id="IPR003959">
    <property type="entry name" value="ATPase_AAA_core"/>
</dbReference>
<feature type="domain" description="AAA+ ATPase" evidence="1">
    <location>
        <begin position="403"/>
        <end position="530"/>
    </location>
</feature>
<dbReference type="CDD" id="cd19481">
    <property type="entry name" value="RecA-like_protease"/>
    <property type="match status" value="1"/>
</dbReference>
<accession>A0A0H2RF82</accession>
<dbReference type="GO" id="GO:0005524">
    <property type="term" value="F:ATP binding"/>
    <property type="evidence" value="ECO:0007669"/>
    <property type="project" value="InterPro"/>
</dbReference>
<dbReference type="InterPro" id="IPR027417">
    <property type="entry name" value="P-loop_NTPase"/>
</dbReference>
<dbReference type="SMART" id="SM00382">
    <property type="entry name" value="AAA"/>
    <property type="match status" value="1"/>
</dbReference>
<dbReference type="InterPro" id="IPR003593">
    <property type="entry name" value="AAA+_ATPase"/>
</dbReference>